<evidence type="ECO:0000256" key="5">
    <source>
        <dbReference type="ARBA" id="ARBA00022695"/>
    </source>
</evidence>
<dbReference type="HAMAP" id="MF_00108">
    <property type="entry name" value="IspD"/>
    <property type="match status" value="1"/>
</dbReference>
<dbReference type="UniPathway" id="UPA00056">
    <property type="reaction ID" value="UER00093"/>
</dbReference>
<sequence length="267" mass="27805">MTTPAGAPRCLAVMPAGGTGSRLGATLPKQYLELAGEPMIARAARALLAAPWIEQLVVVVAADDARAAGVLAGLPRTTVLGEGGATRRDTVLAGLRWLAGAREASPDDWVLVHDAARPGLDRPSLERLRESLAADPVGGLLALPVSDTVKRGAPHDPARPGDARQGGQAGQGGHAEASAARVAQTVPREALWLAQTPQMFRLGRLLGALERFPDVTDESAAIELTGLAPKLVTGSRANFKVTTAEDLDLMRRLLAAESVPPGEARTR</sequence>
<evidence type="ECO:0000256" key="7">
    <source>
        <dbReference type="HAMAP-Rule" id="MF_00108"/>
    </source>
</evidence>
<evidence type="ECO:0000256" key="4">
    <source>
        <dbReference type="ARBA" id="ARBA00022679"/>
    </source>
</evidence>
<evidence type="ECO:0000256" key="2">
    <source>
        <dbReference type="ARBA" id="ARBA00004787"/>
    </source>
</evidence>
<feature type="site" description="Transition state stabilizer" evidence="7">
    <location>
        <position position="22"/>
    </location>
</feature>
<dbReference type="InterPro" id="IPR034683">
    <property type="entry name" value="IspD/TarI"/>
</dbReference>
<feature type="region of interest" description="Disordered" evidence="8">
    <location>
        <begin position="145"/>
        <end position="181"/>
    </location>
</feature>
<dbReference type="InterPro" id="IPR001228">
    <property type="entry name" value="IspD"/>
</dbReference>
<dbReference type="PANTHER" id="PTHR32125">
    <property type="entry name" value="2-C-METHYL-D-ERYTHRITOL 4-PHOSPHATE CYTIDYLYLTRANSFERASE, CHLOROPLASTIC"/>
    <property type="match status" value="1"/>
</dbReference>
<dbReference type="SUPFAM" id="SSF53448">
    <property type="entry name" value="Nucleotide-diphospho-sugar transferases"/>
    <property type="match status" value="1"/>
</dbReference>
<comment type="pathway">
    <text evidence="2 7">Isoprenoid biosynthesis; isopentenyl diphosphate biosynthesis via DXP pathway; isopentenyl diphosphate from 1-deoxy-D-xylulose 5-phosphate: step 2/6.</text>
</comment>
<name>A0A5C8P1U3_9BURK</name>
<organism evidence="9 10">
    <name type="scientific">Zeimonas arvi</name>
    <dbReference type="NCBI Taxonomy" id="2498847"/>
    <lineage>
        <taxon>Bacteria</taxon>
        <taxon>Pseudomonadati</taxon>
        <taxon>Pseudomonadota</taxon>
        <taxon>Betaproteobacteria</taxon>
        <taxon>Burkholderiales</taxon>
        <taxon>Burkholderiaceae</taxon>
        <taxon>Zeimonas</taxon>
    </lineage>
</organism>
<comment type="catalytic activity">
    <reaction evidence="1 7">
        <text>2-C-methyl-D-erythritol 4-phosphate + CTP + H(+) = 4-CDP-2-C-methyl-D-erythritol + diphosphate</text>
        <dbReference type="Rhea" id="RHEA:13429"/>
        <dbReference type="ChEBI" id="CHEBI:15378"/>
        <dbReference type="ChEBI" id="CHEBI:33019"/>
        <dbReference type="ChEBI" id="CHEBI:37563"/>
        <dbReference type="ChEBI" id="CHEBI:57823"/>
        <dbReference type="ChEBI" id="CHEBI:58262"/>
        <dbReference type="EC" id="2.7.7.60"/>
    </reaction>
</comment>
<dbReference type="InterPro" id="IPR029044">
    <property type="entry name" value="Nucleotide-diphossugar_trans"/>
</dbReference>
<dbReference type="InterPro" id="IPR050088">
    <property type="entry name" value="IspD/TarI_cytidylyltransf_bact"/>
</dbReference>
<evidence type="ECO:0000313" key="9">
    <source>
        <dbReference type="EMBL" id="TXL67207.1"/>
    </source>
</evidence>
<evidence type="ECO:0000256" key="8">
    <source>
        <dbReference type="SAM" id="MobiDB-lite"/>
    </source>
</evidence>
<comment type="caution">
    <text evidence="9">The sequence shown here is derived from an EMBL/GenBank/DDBJ whole genome shotgun (WGS) entry which is preliminary data.</text>
</comment>
<dbReference type="GO" id="GO:0019288">
    <property type="term" value="P:isopentenyl diphosphate biosynthetic process, methylerythritol 4-phosphate pathway"/>
    <property type="evidence" value="ECO:0007669"/>
    <property type="project" value="UniProtKB-UniRule"/>
</dbReference>
<keyword evidence="4 7" id="KW-0808">Transferase</keyword>
<dbReference type="AlphaFoldDB" id="A0A5C8P1U3"/>
<reference evidence="9 10" key="1">
    <citation type="submission" date="2019-06" db="EMBL/GenBank/DDBJ databases">
        <title>Quisquiliibacterium sp. nov., isolated from a maize field.</title>
        <authorList>
            <person name="Lin S.-Y."/>
            <person name="Tsai C.-F."/>
            <person name="Young C.-C."/>
        </authorList>
    </citation>
    <scope>NUCLEOTIDE SEQUENCE [LARGE SCALE GENOMIC DNA]</scope>
    <source>
        <strain evidence="9 10">CC-CFT501</strain>
    </source>
</reference>
<feature type="site" description="Transition state stabilizer" evidence="7">
    <location>
        <position position="29"/>
    </location>
</feature>
<accession>A0A5C8P1U3</accession>
<keyword evidence="10" id="KW-1185">Reference proteome</keyword>
<keyword evidence="6 7" id="KW-0414">Isoprene biosynthesis</keyword>
<gene>
    <name evidence="7" type="primary">ispD</name>
    <name evidence="9" type="ORF">FHP08_06245</name>
</gene>
<comment type="similarity">
    <text evidence="3 7">Belongs to the IspD/TarI cytidylyltransferase family. IspD subfamily.</text>
</comment>
<feature type="site" description="Positions MEP for the nucleophilic attack" evidence="7">
    <location>
        <position position="240"/>
    </location>
</feature>
<feature type="site" description="Positions MEP for the nucleophilic attack" evidence="7">
    <location>
        <position position="188"/>
    </location>
</feature>
<dbReference type="EC" id="2.7.7.60" evidence="7"/>
<feature type="compositionally biased region" description="Basic and acidic residues" evidence="8">
    <location>
        <begin position="148"/>
        <end position="162"/>
    </location>
</feature>
<dbReference type="PANTHER" id="PTHR32125:SF4">
    <property type="entry name" value="2-C-METHYL-D-ERYTHRITOL 4-PHOSPHATE CYTIDYLYLTRANSFERASE, CHLOROPLASTIC"/>
    <property type="match status" value="1"/>
</dbReference>
<dbReference type="InterPro" id="IPR018294">
    <property type="entry name" value="ISPD_synthase_CS"/>
</dbReference>
<proteinExistence type="inferred from homology"/>
<dbReference type="PROSITE" id="PS01295">
    <property type="entry name" value="ISPD"/>
    <property type="match status" value="1"/>
</dbReference>
<dbReference type="CDD" id="cd02516">
    <property type="entry name" value="CDP-ME_synthetase"/>
    <property type="match status" value="1"/>
</dbReference>
<evidence type="ECO:0000313" key="10">
    <source>
        <dbReference type="Proteomes" id="UP000321548"/>
    </source>
</evidence>
<evidence type="ECO:0000256" key="1">
    <source>
        <dbReference type="ARBA" id="ARBA00001282"/>
    </source>
</evidence>
<dbReference type="GO" id="GO:0050518">
    <property type="term" value="F:2-C-methyl-D-erythritol 4-phosphate cytidylyltransferase activity"/>
    <property type="evidence" value="ECO:0007669"/>
    <property type="project" value="UniProtKB-UniRule"/>
</dbReference>
<dbReference type="Gene3D" id="3.90.550.10">
    <property type="entry name" value="Spore Coat Polysaccharide Biosynthesis Protein SpsA, Chain A"/>
    <property type="match status" value="1"/>
</dbReference>
<dbReference type="Pfam" id="PF01128">
    <property type="entry name" value="IspD"/>
    <property type="match status" value="2"/>
</dbReference>
<evidence type="ECO:0000256" key="6">
    <source>
        <dbReference type="ARBA" id="ARBA00023229"/>
    </source>
</evidence>
<dbReference type="OrthoDB" id="9806837at2"/>
<keyword evidence="5 7" id="KW-0548">Nucleotidyltransferase</keyword>
<dbReference type="Proteomes" id="UP000321548">
    <property type="component" value="Unassembled WGS sequence"/>
</dbReference>
<dbReference type="EMBL" id="VDUY01000002">
    <property type="protein sequence ID" value="TXL67207.1"/>
    <property type="molecule type" value="Genomic_DNA"/>
</dbReference>
<protein>
    <recommendedName>
        <fullName evidence="7">2-C-methyl-D-erythritol 4-phosphate cytidylyltransferase</fullName>
        <ecNumber evidence="7">2.7.7.60</ecNumber>
    </recommendedName>
    <alternativeName>
        <fullName evidence="7">4-diphosphocytidyl-2C-methyl-D-erythritol synthase</fullName>
    </alternativeName>
    <alternativeName>
        <fullName evidence="7">MEP cytidylyltransferase</fullName>
        <shortName evidence="7">MCT</shortName>
    </alternativeName>
</protein>
<comment type="function">
    <text evidence="7">Catalyzes the formation of 4-diphosphocytidyl-2-C-methyl-D-erythritol from CTP and 2-C-methyl-D-erythritol 4-phosphate (MEP).</text>
</comment>
<evidence type="ECO:0000256" key="3">
    <source>
        <dbReference type="ARBA" id="ARBA00009789"/>
    </source>
</evidence>
<dbReference type="RefSeq" id="WP_147703456.1">
    <property type="nucleotide sequence ID" value="NZ_VDUY01000002.1"/>
</dbReference>